<comment type="similarity">
    <text evidence="1">Belongs to the thioredoxin family. DsbA subfamily.</text>
</comment>
<protein>
    <recommendedName>
        <fullName evidence="8">Thioredoxin-like fold domain-containing protein</fullName>
    </recommendedName>
</protein>
<dbReference type="GO" id="GO:0016491">
    <property type="term" value="F:oxidoreductase activity"/>
    <property type="evidence" value="ECO:0007669"/>
    <property type="project" value="UniProtKB-KW"/>
</dbReference>
<evidence type="ECO:0000313" key="9">
    <source>
        <dbReference type="EMBL" id="AXK36017.1"/>
    </source>
</evidence>
<evidence type="ECO:0000256" key="1">
    <source>
        <dbReference type="ARBA" id="ARBA00005791"/>
    </source>
</evidence>
<dbReference type="InterPro" id="IPR036249">
    <property type="entry name" value="Thioredoxin-like_sf"/>
</dbReference>
<keyword evidence="3" id="KW-0560">Oxidoreductase</keyword>
<evidence type="ECO:0000256" key="2">
    <source>
        <dbReference type="ARBA" id="ARBA00022729"/>
    </source>
</evidence>
<dbReference type="KEGG" id="sarm:DVA86_28825"/>
<proteinExistence type="inferred from homology"/>
<evidence type="ECO:0000256" key="5">
    <source>
        <dbReference type="ARBA" id="ARBA00023284"/>
    </source>
</evidence>
<keyword evidence="5" id="KW-0676">Redox-active center</keyword>
<evidence type="ECO:0000259" key="8">
    <source>
        <dbReference type="Pfam" id="PF13462"/>
    </source>
</evidence>
<keyword evidence="4" id="KW-1015">Disulfide bond</keyword>
<dbReference type="AlphaFoldDB" id="A0A345XWK1"/>
<organism evidence="9 10">
    <name type="scientific">Streptomyces armeniacus</name>
    <dbReference type="NCBI Taxonomy" id="83291"/>
    <lineage>
        <taxon>Bacteria</taxon>
        <taxon>Bacillati</taxon>
        <taxon>Actinomycetota</taxon>
        <taxon>Actinomycetes</taxon>
        <taxon>Kitasatosporales</taxon>
        <taxon>Streptomycetaceae</taxon>
        <taxon>Streptomyces</taxon>
    </lineage>
</organism>
<keyword evidence="7" id="KW-0812">Transmembrane</keyword>
<dbReference type="Gene3D" id="3.40.30.10">
    <property type="entry name" value="Glutaredoxin"/>
    <property type="match status" value="1"/>
</dbReference>
<feature type="transmembrane region" description="Helical" evidence="7">
    <location>
        <begin position="32"/>
        <end position="54"/>
    </location>
</feature>
<evidence type="ECO:0000256" key="4">
    <source>
        <dbReference type="ARBA" id="ARBA00023157"/>
    </source>
</evidence>
<dbReference type="CDD" id="cd02972">
    <property type="entry name" value="DsbA_family"/>
    <property type="match status" value="1"/>
</dbReference>
<dbReference type="Proteomes" id="UP000254425">
    <property type="component" value="Chromosome"/>
</dbReference>
<dbReference type="InterPro" id="IPR012336">
    <property type="entry name" value="Thioredoxin-like_fold"/>
</dbReference>
<evidence type="ECO:0000256" key="7">
    <source>
        <dbReference type="SAM" id="Phobius"/>
    </source>
</evidence>
<evidence type="ECO:0000256" key="6">
    <source>
        <dbReference type="SAM" id="MobiDB-lite"/>
    </source>
</evidence>
<sequence>MSQKNREGKRSARERLREQRERERAADKRLRVLKVAGAMAAVLGVAAVTGVVVANQGDDGGGDTASAKPITQGTGRAAATLTVYEDFRCPACAQFENAFRGTIRELEEAGKLKTEYHIVTIIDGNMGGNGSKYAANAAACARDQGKFRPYHDVLFSNQPGEQDDAFGDKKRLLRLAGKVEGLEGPAFEKCVEDGRHGTWVERSNNAFLESGHNATPTVLLDGENVYADQSDPLTPEKLKRMVEAKTA</sequence>
<feature type="domain" description="Thioredoxin-like fold" evidence="8">
    <location>
        <begin position="68"/>
        <end position="243"/>
    </location>
</feature>
<keyword evidence="7" id="KW-0472">Membrane</keyword>
<dbReference type="Pfam" id="PF13462">
    <property type="entry name" value="Thioredoxin_4"/>
    <property type="match status" value="1"/>
</dbReference>
<feature type="region of interest" description="Disordered" evidence="6">
    <location>
        <begin position="1"/>
        <end position="24"/>
    </location>
</feature>
<dbReference type="PANTHER" id="PTHR13887">
    <property type="entry name" value="GLUTATHIONE S-TRANSFERASE KAPPA"/>
    <property type="match status" value="1"/>
</dbReference>
<dbReference type="SUPFAM" id="SSF52833">
    <property type="entry name" value="Thioredoxin-like"/>
    <property type="match status" value="1"/>
</dbReference>
<dbReference type="EMBL" id="CP031320">
    <property type="protein sequence ID" value="AXK36017.1"/>
    <property type="molecule type" value="Genomic_DNA"/>
</dbReference>
<reference evidence="9 10" key="1">
    <citation type="submission" date="2018-07" db="EMBL/GenBank/DDBJ databases">
        <title>Draft genome of the type strain Streptomyces armeniacus ATCC 15676.</title>
        <authorList>
            <person name="Labana P."/>
            <person name="Gosse J.T."/>
            <person name="Boddy C.N."/>
        </authorList>
    </citation>
    <scope>NUCLEOTIDE SEQUENCE [LARGE SCALE GENOMIC DNA]</scope>
    <source>
        <strain evidence="9 10">ATCC 15676</strain>
    </source>
</reference>
<keyword evidence="10" id="KW-1185">Reference proteome</keyword>
<evidence type="ECO:0000256" key="3">
    <source>
        <dbReference type="ARBA" id="ARBA00023002"/>
    </source>
</evidence>
<evidence type="ECO:0000313" key="10">
    <source>
        <dbReference type="Proteomes" id="UP000254425"/>
    </source>
</evidence>
<keyword evidence="7" id="KW-1133">Transmembrane helix</keyword>
<name>A0A345XWK1_9ACTN</name>
<dbReference type="RefSeq" id="WP_208882649.1">
    <property type="nucleotide sequence ID" value="NZ_CP031320.1"/>
</dbReference>
<keyword evidence="2" id="KW-0732">Signal</keyword>
<gene>
    <name evidence="9" type="ORF">DVA86_28825</name>
</gene>
<dbReference type="PANTHER" id="PTHR13887:SF14">
    <property type="entry name" value="DISULFIDE BOND FORMATION PROTEIN D"/>
    <property type="match status" value="1"/>
</dbReference>
<accession>A0A345XWK1</accession>